<dbReference type="Proteomes" id="UP001066276">
    <property type="component" value="Chromosome 7"/>
</dbReference>
<organism evidence="2 3">
    <name type="scientific">Pleurodeles waltl</name>
    <name type="common">Iberian ribbed newt</name>
    <dbReference type="NCBI Taxonomy" id="8319"/>
    <lineage>
        <taxon>Eukaryota</taxon>
        <taxon>Metazoa</taxon>
        <taxon>Chordata</taxon>
        <taxon>Craniata</taxon>
        <taxon>Vertebrata</taxon>
        <taxon>Euteleostomi</taxon>
        <taxon>Amphibia</taxon>
        <taxon>Batrachia</taxon>
        <taxon>Caudata</taxon>
        <taxon>Salamandroidea</taxon>
        <taxon>Salamandridae</taxon>
        <taxon>Pleurodelinae</taxon>
        <taxon>Pleurodeles</taxon>
    </lineage>
</organism>
<dbReference type="EMBL" id="JANPWB010000011">
    <property type="protein sequence ID" value="KAJ1123513.1"/>
    <property type="molecule type" value="Genomic_DNA"/>
</dbReference>
<keyword evidence="3" id="KW-1185">Reference proteome</keyword>
<evidence type="ECO:0000256" key="1">
    <source>
        <dbReference type="SAM" id="MobiDB-lite"/>
    </source>
</evidence>
<gene>
    <name evidence="2" type="ORF">NDU88_001982</name>
</gene>
<evidence type="ECO:0000313" key="2">
    <source>
        <dbReference type="EMBL" id="KAJ1123513.1"/>
    </source>
</evidence>
<feature type="region of interest" description="Disordered" evidence="1">
    <location>
        <begin position="33"/>
        <end position="104"/>
    </location>
</feature>
<name>A0AAV7PAB5_PLEWA</name>
<reference evidence="2" key="1">
    <citation type="journal article" date="2022" name="bioRxiv">
        <title>Sequencing and chromosome-scale assembly of the giantPleurodeles waltlgenome.</title>
        <authorList>
            <person name="Brown T."/>
            <person name="Elewa A."/>
            <person name="Iarovenko S."/>
            <person name="Subramanian E."/>
            <person name="Araus A.J."/>
            <person name="Petzold A."/>
            <person name="Susuki M."/>
            <person name="Suzuki K.-i.T."/>
            <person name="Hayashi T."/>
            <person name="Toyoda A."/>
            <person name="Oliveira C."/>
            <person name="Osipova E."/>
            <person name="Leigh N.D."/>
            <person name="Simon A."/>
            <person name="Yun M.H."/>
        </authorList>
    </citation>
    <scope>NUCLEOTIDE SEQUENCE</scope>
    <source>
        <strain evidence="2">20211129_DDA</strain>
        <tissue evidence="2">Liver</tissue>
    </source>
</reference>
<comment type="caution">
    <text evidence="2">The sequence shown here is derived from an EMBL/GenBank/DDBJ whole genome shotgun (WGS) entry which is preliminary data.</text>
</comment>
<dbReference type="AlphaFoldDB" id="A0AAV7PAB5"/>
<sequence length="104" mass="10752">MEESPHLSCGPPPVLEGALFSLSRGSLQPLCSPADVSGPFSLRQSLPGQAPPPGTHWVSRGPHLRASDSTAERSRWPQAAPRVPLLGPRPFSGAGAGLQSPAGQ</sequence>
<proteinExistence type="predicted"/>
<evidence type="ECO:0000313" key="3">
    <source>
        <dbReference type="Proteomes" id="UP001066276"/>
    </source>
</evidence>
<protein>
    <submittedName>
        <fullName evidence="2">Uncharacterized protein</fullName>
    </submittedName>
</protein>
<accession>A0AAV7PAB5</accession>